<keyword evidence="2" id="KW-1185">Reference proteome</keyword>
<evidence type="ECO:0008006" key="3">
    <source>
        <dbReference type="Google" id="ProtNLM"/>
    </source>
</evidence>
<gene>
    <name evidence="1" type="ORF">AM1BK_28570</name>
</gene>
<sequence>MKNYIFVLLYLLIIILSGCSNNGMSGEKPPKAFLEIGNNKYETTLGTYCWTTGNNGECVDTAGPVELLEGKKPIEVKPGEKIAFVMDYEPKPNEFHVTQINNNEETEVFVRDNRFSVPTQKGIYYYSYGVWWMDEKEEHLSHGDAFYAFVLEVK</sequence>
<evidence type="ECO:0000313" key="1">
    <source>
        <dbReference type="EMBL" id="GHH99314.1"/>
    </source>
</evidence>
<reference evidence="1 2" key="1">
    <citation type="journal article" date="2022" name="Int. J. Syst. Evol. Microbiol.">
        <title>Neobacillus kokaensis sp. nov., isolated from soil.</title>
        <authorList>
            <person name="Yuki K."/>
            <person name="Matsubara H."/>
            <person name="Yamaguchi S."/>
        </authorList>
    </citation>
    <scope>NUCLEOTIDE SEQUENCE [LARGE SCALE GENOMIC DNA]</scope>
    <source>
        <strain evidence="1 2">LOB 377</strain>
    </source>
</reference>
<accession>A0ABQ3N324</accession>
<evidence type="ECO:0000313" key="2">
    <source>
        <dbReference type="Proteomes" id="UP000637074"/>
    </source>
</evidence>
<protein>
    <recommendedName>
        <fullName evidence="3">Lipoprotein</fullName>
    </recommendedName>
</protein>
<organism evidence="1 2">
    <name type="scientific">Neobacillus kokaensis</name>
    <dbReference type="NCBI Taxonomy" id="2759023"/>
    <lineage>
        <taxon>Bacteria</taxon>
        <taxon>Bacillati</taxon>
        <taxon>Bacillota</taxon>
        <taxon>Bacilli</taxon>
        <taxon>Bacillales</taxon>
        <taxon>Bacillaceae</taxon>
        <taxon>Neobacillus</taxon>
    </lineage>
</organism>
<proteinExistence type="predicted"/>
<dbReference type="EMBL" id="BNDS01000011">
    <property type="protein sequence ID" value="GHH99314.1"/>
    <property type="molecule type" value="Genomic_DNA"/>
</dbReference>
<dbReference type="RefSeq" id="WP_191273916.1">
    <property type="nucleotide sequence ID" value="NZ_BNDS01000011.1"/>
</dbReference>
<dbReference type="Proteomes" id="UP000637074">
    <property type="component" value="Unassembled WGS sequence"/>
</dbReference>
<name>A0ABQ3N324_9BACI</name>
<dbReference type="PROSITE" id="PS51257">
    <property type="entry name" value="PROKAR_LIPOPROTEIN"/>
    <property type="match status" value="1"/>
</dbReference>
<comment type="caution">
    <text evidence="1">The sequence shown here is derived from an EMBL/GenBank/DDBJ whole genome shotgun (WGS) entry which is preliminary data.</text>
</comment>